<name>A0ABD0R4Y1_CIRMR</name>
<keyword evidence="2" id="KW-1185">Reference proteome</keyword>
<protein>
    <submittedName>
        <fullName evidence="1">Uncharacterized protein</fullName>
    </submittedName>
</protein>
<dbReference type="AlphaFoldDB" id="A0ABD0R4Y1"/>
<reference evidence="1 2" key="1">
    <citation type="submission" date="2024-05" db="EMBL/GenBank/DDBJ databases">
        <title>Genome sequencing and assembly of Indian major carp, Cirrhinus mrigala (Hamilton, 1822).</title>
        <authorList>
            <person name="Mohindra V."/>
            <person name="Chowdhury L.M."/>
            <person name="Lal K."/>
            <person name="Jena J.K."/>
        </authorList>
    </citation>
    <scope>NUCLEOTIDE SEQUENCE [LARGE SCALE GENOMIC DNA]</scope>
    <source>
        <strain evidence="1">CM1030</strain>
        <tissue evidence="1">Blood</tissue>
    </source>
</reference>
<dbReference type="Proteomes" id="UP001529510">
    <property type="component" value="Unassembled WGS sequence"/>
</dbReference>
<accession>A0ABD0R4Y1</accession>
<feature type="non-terminal residue" evidence="1">
    <location>
        <position position="1"/>
    </location>
</feature>
<dbReference type="EMBL" id="JAMKFB020000005">
    <property type="protein sequence ID" value="KAL0193476.1"/>
    <property type="molecule type" value="Genomic_DNA"/>
</dbReference>
<sequence>LVVLSQKREEVSLLHPSYGEGPELLLDCSVYSWTEHTVCGYSSLRPARMAHICTV</sequence>
<evidence type="ECO:0000313" key="2">
    <source>
        <dbReference type="Proteomes" id="UP001529510"/>
    </source>
</evidence>
<evidence type="ECO:0000313" key="1">
    <source>
        <dbReference type="EMBL" id="KAL0193476.1"/>
    </source>
</evidence>
<proteinExistence type="predicted"/>
<organism evidence="1 2">
    <name type="scientific">Cirrhinus mrigala</name>
    <name type="common">Mrigala</name>
    <dbReference type="NCBI Taxonomy" id="683832"/>
    <lineage>
        <taxon>Eukaryota</taxon>
        <taxon>Metazoa</taxon>
        <taxon>Chordata</taxon>
        <taxon>Craniata</taxon>
        <taxon>Vertebrata</taxon>
        <taxon>Euteleostomi</taxon>
        <taxon>Actinopterygii</taxon>
        <taxon>Neopterygii</taxon>
        <taxon>Teleostei</taxon>
        <taxon>Ostariophysi</taxon>
        <taxon>Cypriniformes</taxon>
        <taxon>Cyprinidae</taxon>
        <taxon>Labeoninae</taxon>
        <taxon>Labeonini</taxon>
        <taxon>Cirrhinus</taxon>
    </lineage>
</organism>
<gene>
    <name evidence="1" type="ORF">M9458_011772</name>
</gene>
<comment type="caution">
    <text evidence="1">The sequence shown here is derived from an EMBL/GenBank/DDBJ whole genome shotgun (WGS) entry which is preliminary data.</text>
</comment>